<dbReference type="GO" id="GO:0005524">
    <property type="term" value="F:ATP binding"/>
    <property type="evidence" value="ECO:0007669"/>
    <property type="project" value="UniProtKB-KW"/>
</dbReference>
<dbReference type="SMART" id="SM00487">
    <property type="entry name" value="DEXDc"/>
    <property type="match status" value="1"/>
</dbReference>
<name>A0A1L7X3T8_9HELO</name>
<dbReference type="GO" id="GO:0043138">
    <property type="term" value="F:3'-5' DNA helicase activity"/>
    <property type="evidence" value="ECO:0007669"/>
    <property type="project" value="UniProtKB-EC"/>
</dbReference>
<comment type="subcellular location">
    <subcellularLocation>
        <location evidence="7">Nucleus</location>
    </subcellularLocation>
</comment>
<dbReference type="InterPro" id="IPR004589">
    <property type="entry name" value="DNA_helicase_ATP-dep_RecQ"/>
</dbReference>
<dbReference type="Proteomes" id="UP000184330">
    <property type="component" value="Unassembled WGS sequence"/>
</dbReference>
<dbReference type="FunFam" id="3.40.50.300:FF:001834">
    <property type="entry name" value="ATP-dependent DNA helicase"/>
    <property type="match status" value="1"/>
</dbReference>
<organism evidence="10 11">
    <name type="scientific">Phialocephala subalpina</name>
    <dbReference type="NCBI Taxonomy" id="576137"/>
    <lineage>
        <taxon>Eukaryota</taxon>
        <taxon>Fungi</taxon>
        <taxon>Dikarya</taxon>
        <taxon>Ascomycota</taxon>
        <taxon>Pezizomycotina</taxon>
        <taxon>Leotiomycetes</taxon>
        <taxon>Helotiales</taxon>
        <taxon>Mollisiaceae</taxon>
        <taxon>Phialocephala</taxon>
        <taxon>Phialocephala fortinii species complex</taxon>
    </lineage>
</organism>
<dbReference type="GO" id="GO:0005634">
    <property type="term" value="C:nucleus"/>
    <property type="evidence" value="ECO:0007669"/>
    <property type="project" value="UniProtKB-SubCell"/>
</dbReference>
<gene>
    <name evidence="10" type="ORF">PAC_09572</name>
</gene>
<dbReference type="SMART" id="SM00490">
    <property type="entry name" value="HELICc"/>
    <property type="match status" value="1"/>
</dbReference>
<dbReference type="InterPro" id="IPR001650">
    <property type="entry name" value="Helicase_C-like"/>
</dbReference>
<evidence type="ECO:0000256" key="3">
    <source>
        <dbReference type="ARBA" id="ARBA00022801"/>
    </source>
</evidence>
<dbReference type="NCBIfam" id="TIGR00614">
    <property type="entry name" value="recQ_fam"/>
    <property type="match status" value="1"/>
</dbReference>
<evidence type="ECO:0000256" key="2">
    <source>
        <dbReference type="ARBA" id="ARBA00022741"/>
    </source>
</evidence>
<dbReference type="AlphaFoldDB" id="A0A1L7X3T8"/>
<dbReference type="GO" id="GO:0005737">
    <property type="term" value="C:cytoplasm"/>
    <property type="evidence" value="ECO:0007669"/>
    <property type="project" value="TreeGrafter"/>
</dbReference>
<evidence type="ECO:0000313" key="10">
    <source>
        <dbReference type="EMBL" id="CZR59678.1"/>
    </source>
</evidence>
<dbReference type="InterPro" id="IPR011545">
    <property type="entry name" value="DEAD/DEAH_box_helicase_dom"/>
</dbReference>
<dbReference type="OrthoDB" id="10261556at2759"/>
<evidence type="ECO:0000256" key="6">
    <source>
        <dbReference type="ARBA" id="ARBA00034617"/>
    </source>
</evidence>
<proteinExistence type="inferred from homology"/>
<evidence type="ECO:0000259" key="9">
    <source>
        <dbReference type="PROSITE" id="PS51194"/>
    </source>
</evidence>
<dbReference type="Gene3D" id="3.40.50.300">
    <property type="entry name" value="P-loop containing nucleotide triphosphate hydrolases"/>
    <property type="match status" value="2"/>
</dbReference>
<dbReference type="GO" id="GO:0003676">
    <property type="term" value="F:nucleic acid binding"/>
    <property type="evidence" value="ECO:0007669"/>
    <property type="project" value="InterPro"/>
</dbReference>
<keyword evidence="7" id="KW-0539">Nucleus</keyword>
<sequence>MPALTKTNSGLQREVIVDALDKKDVFVQAATGFGKSLCFQLPAVIDHGITIVICPLLSLMTDQVSALRAADIAAGMINGNTPYEEKTRLLRDLATGHPHTRLLYVTPEQCVSEHFRKHLRVVYEQKELARIAVDEAHCISEWGHDFRRSFKDLRWLRENFPEVPIICLTATATAQVREDIISILGLVEANMKVYTMTTDRKNLHYEVRFKSDEESHYPSSSPTLPLQNLSMLCPLLFRLRRVPADRNLVDFLGWLRSVHKRRAENVERRRELERNGERIDNVSGIIYTIFRSDCEDIAAKLRSDGIGARPYHAGLHKDEKEETLQRWVNNEKGYDVIVATTAFGMGIDKEDVRFVVHWQLPKSFEGYYQEAGRAGRDGKASICIMYYSREDRDRAYNRLSKDQLDRNNFTARVKSLQAVVDYCENTESCRHGLICKYFGEEDVPECDYACDWHKDSKALKKAKMNGLASEEWVSTQRDLGAYNTGYDGYDST</sequence>
<evidence type="ECO:0000256" key="7">
    <source>
        <dbReference type="RuleBase" id="RU364117"/>
    </source>
</evidence>
<keyword evidence="3 7" id="KW-0378">Hydrolase</keyword>
<evidence type="ECO:0000256" key="1">
    <source>
        <dbReference type="ARBA" id="ARBA00005446"/>
    </source>
</evidence>
<dbReference type="GO" id="GO:0000724">
    <property type="term" value="P:double-strand break repair via homologous recombination"/>
    <property type="evidence" value="ECO:0007669"/>
    <property type="project" value="TreeGrafter"/>
</dbReference>
<evidence type="ECO:0000256" key="4">
    <source>
        <dbReference type="ARBA" id="ARBA00022806"/>
    </source>
</evidence>
<dbReference type="STRING" id="576137.A0A1L7X3T8"/>
<dbReference type="EMBL" id="FJOG01000014">
    <property type="protein sequence ID" value="CZR59678.1"/>
    <property type="molecule type" value="Genomic_DNA"/>
</dbReference>
<reference evidence="10 11" key="1">
    <citation type="submission" date="2016-03" db="EMBL/GenBank/DDBJ databases">
        <authorList>
            <person name="Ploux O."/>
        </authorList>
    </citation>
    <scope>NUCLEOTIDE SEQUENCE [LARGE SCALE GENOMIC DNA]</scope>
    <source>
        <strain evidence="10 11">UAMH 11012</strain>
    </source>
</reference>
<keyword evidence="11" id="KW-1185">Reference proteome</keyword>
<feature type="domain" description="Helicase ATP-binding" evidence="8">
    <location>
        <begin position="16"/>
        <end position="190"/>
    </location>
</feature>
<dbReference type="CDD" id="cd17920">
    <property type="entry name" value="DEXHc_RecQ"/>
    <property type="match status" value="1"/>
</dbReference>
<comment type="catalytic activity">
    <reaction evidence="6 7">
        <text>Couples ATP hydrolysis with the unwinding of duplex DNA by translocating in the 3'-5' direction.</text>
        <dbReference type="EC" id="5.6.2.4"/>
    </reaction>
</comment>
<keyword evidence="2 7" id="KW-0547">Nucleotide-binding</keyword>
<dbReference type="Pfam" id="PF00271">
    <property type="entry name" value="Helicase_C"/>
    <property type="match status" value="1"/>
</dbReference>
<dbReference type="Pfam" id="PF00270">
    <property type="entry name" value="DEAD"/>
    <property type="match status" value="1"/>
</dbReference>
<dbReference type="Pfam" id="PF16124">
    <property type="entry name" value="RecQ_Zn_bind"/>
    <property type="match status" value="1"/>
</dbReference>
<feature type="domain" description="Helicase C-terminal" evidence="9">
    <location>
        <begin position="271"/>
        <end position="420"/>
    </location>
</feature>
<dbReference type="GO" id="GO:0016887">
    <property type="term" value="F:ATP hydrolysis activity"/>
    <property type="evidence" value="ECO:0007669"/>
    <property type="project" value="RHEA"/>
</dbReference>
<evidence type="ECO:0000313" key="11">
    <source>
        <dbReference type="Proteomes" id="UP000184330"/>
    </source>
</evidence>
<evidence type="ECO:0000256" key="5">
    <source>
        <dbReference type="ARBA" id="ARBA00022840"/>
    </source>
</evidence>
<dbReference type="PANTHER" id="PTHR13710">
    <property type="entry name" value="DNA HELICASE RECQ FAMILY MEMBER"/>
    <property type="match status" value="1"/>
</dbReference>
<dbReference type="GO" id="GO:0009378">
    <property type="term" value="F:four-way junction helicase activity"/>
    <property type="evidence" value="ECO:0007669"/>
    <property type="project" value="TreeGrafter"/>
</dbReference>
<dbReference type="PROSITE" id="PS51192">
    <property type="entry name" value="HELICASE_ATP_BIND_1"/>
    <property type="match status" value="1"/>
</dbReference>
<dbReference type="GO" id="GO:0005694">
    <property type="term" value="C:chromosome"/>
    <property type="evidence" value="ECO:0007669"/>
    <property type="project" value="TreeGrafter"/>
</dbReference>
<evidence type="ECO:0000259" key="8">
    <source>
        <dbReference type="PROSITE" id="PS51192"/>
    </source>
</evidence>
<dbReference type="PANTHER" id="PTHR13710:SF152">
    <property type="entry name" value="ATP-DEPENDENT DNA HELICASE Q5"/>
    <property type="match status" value="1"/>
</dbReference>
<dbReference type="InterPro" id="IPR032284">
    <property type="entry name" value="RecQ_Zn-bd"/>
</dbReference>
<dbReference type="PROSITE" id="PS51194">
    <property type="entry name" value="HELICASE_CTER"/>
    <property type="match status" value="1"/>
</dbReference>
<comment type="catalytic activity">
    <reaction evidence="7">
        <text>ATP + H2O = ADP + phosphate + H(+)</text>
        <dbReference type="Rhea" id="RHEA:13065"/>
        <dbReference type="ChEBI" id="CHEBI:15377"/>
        <dbReference type="ChEBI" id="CHEBI:15378"/>
        <dbReference type="ChEBI" id="CHEBI:30616"/>
        <dbReference type="ChEBI" id="CHEBI:43474"/>
        <dbReference type="ChEBI" id="CHEBI:456216"/>
    </reaction>
</comment>
<keyword evidence="4 7" id="KW-0347">Helicase</keyword>
<comment type="similarity">
    <text evidence="1 7">Belongs to the helicase family. RecQ subfamily.</text>
</comment>
<dbReference type="SUPFAM" id="SSF52540">
    <property type="entry name" value="P-loop containing nucleoside triphosphate hydrolases"/>
    <property type="match status" value="1"/>
</dbReference>
<protein>
    <recommendedName>
        <fullName evidence="7">ATP-dependent DNA helicase</fullName>
        <ecNumber evidence="7">5.6.2.4</ecNumber>
    </recommendedName>
</protein>
<dbReference type="EC" id="5.6.2.4" evidence="7"/>
<dbReference type="InterPro" id="IPR014001">
    <property type="entry name" value="Helicase_ATP-bd"/>
</dbReference>
<dbReference type="InterPro" id="IPR027417">
    <property type="entry name" value="P-loop_NTPase"/>
</dbReference>
<keyword evidence="5 7" id="KW-0067">ATP-binding</keyword>
<accession>A0A1L7X3T8</accession>